<organism evidence="9 10">
    <name type="scientific">Clostridium niameyense</name>
    <dbReference type="NCBI Taxonomy" id="1622073"/>
    <lineage>
        <taxon>Bacteria</taxon>
        <taxon>Bacillati</taxon>
        <taxon>Bacillota</taxon>
        <taxon>Clostridia</taxon>
        <taxon>Eubacteriales</taxon>
        <taxon>Clostridiaceae</taxon>
        <taxon>Clostridium</taxon>
    </lineage>
</organism>
<dbReference type="FunFam" id="3.40.605.10:FF:000004">
    <property type="entry name" value="Aldehyde dehydrogenase"/>
    <property type="match status" value="1"/>
</dbReference>
<dbReference type="EMBL" id="SXDP01000004">
    <property type="protein sequence ID" value="NEZ46936.1"/>
    <property type="molecule type" value="Genomic_DNA"/>
</dbReference>
<evidence type="ECO:0000313" key="9">
    <source>
        <dbReference type="EMBL" id="NEZ46936.1"/>
    </source>
</evidence>
<dbReference type="PROSITE" id="PS00687">
    <property type="entry name" value="ALDEHYDE_DEHYDR_GLU"/>
    <property type="match status" value="1"/>
</dbReference>
<dbReference type="InterPro" id="IPR016162">
    <property type="entry name" value="Ald_DH_N"/>
</dbReference>
<dbReference type="Gene3D" id="3.40.605.10">
    <property type="entry name" value="Aldehyde Dehydrogenase, Chain A, domain 1"/>
    <property type="match status" value="1"/>
</dbReference>
<reference evidence="9 10" key="1">
    <citation type="submission" date="2019-04" db="EMBL/GenBank/DDBJ databases">
        <title>Genome sequencing of Clostridium botulinum Groups I-IV and Clostridium butyricum.</title>
        <authorList>
            <person name="Brunt J."/>
            <person name="Van Vliet A.H.M."/>
            <person name="Stringer S.C."/>
            <person name="Carter A.T."/>
            <person name="Peck M.W."/>
        </authorList>
    </citation>
    <scope>NUCLEOTIDE SEQUENCE [LARGE SCALE GENOMIC DNA]</scope>
    <source>
        <strain evidence="9 10">IFR 18/094</strain>
    </source>
</reference>
<dbReference type="GO" id="GO:0006081">
    <property type="term" value="P:aldehyde metabolic process"/>
    <property type="evidence" value="ECO:0007669"/>
    <property type="project" value="InterPro"/>
</dbReference>
<keyword evidence="10" id="KW-1185">Reference proteome</keyword>
<dbReference type="PIRSF" id="PIRSF036492">
    <property type="entry name" value="ALDH"/>
    <property type="match status" value="1"/>
</dbReference>
<evidence type="ECO:0000256" key="7">
    <source>
        <dbReference type="RuleBase" id="RU003345"/>
    </source>
</evidence>
<evidence type="ECO:0000256" key="5">
    <source>
        <dbReference type="PIRSR" id="PIRSR036492-1"/>
    </source>
</evidence>
<keyword evidence="2 4" id="KW-0560">Oxidoreductase</keyword>
<dbReference type="SUPFAM" id="SSF53720">
    <property type="entry name" value="ALDH-like"/>
    <property type="match status" value="1"/>
</dbReference>
<evidence type="ECO:0000259" key="8">
    <source>
        <dbReference type="Pfam" id="PF00171"/>
    </source>
</evidence>
<dbReference type="Proteomes" id="UP000473885">
    <property type="component" value="Unassembled WGS sequence"/>
</dbReference>
<dbReference type="InterPro" id="IPR016163">
    <property type="entry name" value="Ald_DH_C"/>
</dbReference>
<protein>
    <recommendedName>
        <fullName evidence="4">Aldehyde dehydrogenase</fullName>
    </recommendedName>
</protein>
<dbReference type="Pfam" id="PF00171">
    <property type="entry name" value="Aldedh"/>
    <property type="match status" value="1"/>
</dbReference>
<accession>A0A6M0R9R3</accession>
<feature type="domain" description="Aldehyde dehydrogenase" evidence="8">
    <location>
        <begin position="2"/>
        <end position="428"/>
    </location>
</feature>
<dbReference type="GO" id="GO:0004029">
    <property type="term" value="F:aldehyde dehydrogenase (NAD+) activity"/>
    <property type="evidence" value="ECO:0007669"/>
    <property type="project" value="TreeGrafter"/>
</dbReference>
<evidence type="ECO:0000256" key="6">
    <source>
        <dbReference type="PROSITE-ProRule" id="PRU10007"/>
    </source>
</evidence>
<sequence length="456" mass="52004">MENIKTIIKNQREFFSKGHTKNIEFRIKALKELKSAIKNNEQNIFMALKKDLNKSEFETYSTEIGIVYDEINLAIKNINKWSKPKRVKTPITNFLSSSYIYKEPYGVVLIISPWNYPFQLLMAPLVGAIEAGNCTILKPSEIATETEKVIVKIIKETFEQGYINVVTGGVETNTILLKEKFDYIFFTGAPNIGKIVMKSASENLTPVTLELGGKSPCIIDRDADIKLAAKRITWGKFLNAGQTCVAPDYILIHKDVKKKFVIYMKEYIKEFFGSDPSKSSDYPRIINEKHFKRLENHLKEGRILIGGRSDIRDLYIEPTIIDSVDWNSKIMQEEIFGPLFPIMEYEDLDNVIEIINKRPKPLALYFFSKNKEIQDLVINSVSFGGGCINDTIMHLATPHLPFGGVGNSGMGGYHGEESFNTFSHKKSVLKKSNIIDVKVRYAPYKDKIKILRKLMK</sequence>
<evidence type="ECO:0000256" key="2">
    <source>
        <dbReference type="ARBA" id="ARBA00023002"/>
    </source>
</evidence>
<feature type="active site" evidence="5">
    <location>
        <position position="244"/>
    </location>
</feature>
<dbReference type="Gene3D" id="3.40.309.10">
    <property type="entry name" value="Aldehyde Dehydrogenase, Chain A, domain 2"/>
    <property type="match status" value="1"/>
</dbReference>
<dbReference type="InterPro" id="IPR029510">
    <property type="entry name" value="Ald_DH_CS_GLU"/>
</dbReference>
<dbReference type="InterPro" id="IPR012394">
    <property type="entry name" value="Aldehyde_DH_NAD(P)"/>
</dbReference>
<dbReference type="FunFam" id="3.40.309.10:FF:000003">
    <property type="entry name" value="Aldehyde dehydrogenase"/>
    <property type="match status" value="1"/>
</dbReference>
<evidence type="ECO:0000256" key="3">
    <source>
        <dbReference type="ARBA" id="ARBA00023027"/>
    </source>
</evidence>
<dbReference type="PROSITE" id="PS00070">
    <property type="entry name" value="ALDEHYDE_DEHYDR_CYS"/>
    <property type="match status" value="1"/>
</dbReference>
<comment type="similarity">
    <text evidence="1 4 7">Belongs to the aldehyde dehydrogenase family.</text>
</comment>
<dbReference type="PANTHER" id="PTHR43570:SF16">
    <property type="entry name" value="ALDEHYDE DEHYDROGENASE TYPE III, ISOFORM Q"/>
    <property type="match status" value="1"/>
</dbReference>
<evidence type="ECO:0000256" key="4">
    <source>
        <dbReference type="PIRNR" id="PIRNR036492"/>
    </source>
</evidence>
<evidence type="ECO:0000256" key="1">
    <source>
        <dbReference type="ARBA" id="ARBA00009986"/>
    </source>
</evidence>
<dbReference type="InterPro" id="IPR016161">
    <property type="entry name" value="Ald_DH/histidinol_DH"/>
</dbReference>
<dbReference type="InterPro" id="IPR016160">
    <property type="entry name" value="Ald_DH_CS_CYS"/>
</dbReference>
<dbReference type="PANTHER" id="PTHR43570">
    <property type="entry name" value="ALDEHYDE DEHYDROGENASE"/>
    <property type="match status" value="1"/>
</dbReference>
<dbReference type="GO" id="GO:0005737">
    <property type="term" value="C:cytoplasm"/>
    <property type="evidence" value="ECO:0007669"/>
    <property type="project" value="TreeGrafter"/>
</dbReference>
<keyword evidence="3" id="KW-0520">NAD</keyword>
<dbReference type="CDD" id="cd07136">
    <property type="entry name" value="ALDH_YwdH-P39616"/>
    <property type="match status" value="1"/>
</dbReference>
<comment type="caution">
    <text evidence="9">The sequence shown here is derived from an EMBL/GenBank/DDBJ whole genome shotgun (WGS) entry which is preliminary data.</text>
</comment>
<name>A0A6M0R9R3_9CLOT</name>
<proteinExistence type="inferred from homology"/>
<dbReference type="RefSeq" id="WP_163249100.1">
    <property type="nucleotide sequence ID" value="NZ_SXDP01000004.1"/>
</dbReference>
<gene>
    <name evidence="9" type="ORF">FDF74_06885</name>
</gene>
<dbReference type="AlphaFoldDB" id="A0A6M0R9R3"/>
<feature type="active site" evidence="5 6">
    <location>
        <position position="210"/>
    </location>
</feature>
<dbReference type="InterPro" id="IPR015590">
    <property type="entry name" value="Aldehyde_DH_dom"/>
</dbReference>
<evidence type="ECO:0000313" key="10">
    <source>
        <dbReference type="Proteomes" id="UP000473885"/>
    </source>
</evidence>